<dbReference type="AlphaFoldDB" id="A0A1S4EZJ6"/>
<feature type="chain" id="PRO_5036457820" evidence="5">
    <location>
        <begin position="19"/>
        <end position="225"/>
    </location>
</feature>
<dbReference type="PANTHER" id="PTHR47221">
    <property type="entry name" value="FIBRINOGEN ALPHA CHAIN"/>
    <property type="match status" value="1"/>
</dbReference>
<dbReference type="CDD" id="cd00087">
    <property type="entry name" value="FReD"/>
    <property type="match status" value="1"/>
</dbReference>
<evidence type="ECO:0000256" key="4">
    <source>
        <dbReference type="ARBA" id="ARBA00023180"/>
    </source>
</evidence>
<evidence type="ECO:0000259" key="6">
    <source>
        <dbReference type="PROSITE" id="PS51406"/>
    </source>
</evidence>
<accession>A0A1S4EZJ6</accession>
<gene>
    <name evidence="7" type="ORF">AaeL_AAEL001713</name>
</gene>
<reference evidence="7" key="3">
    <citation type="submission" date="2012-09" db="EMBL/GenBank/DDBJ databases">
        <authorList>
            <consortium name="VectorBase"/>
        </authorList>
    </citation>
    <scope>NUCLEOTIDE SEQUENCE</scope>
    <source>
        <strain evidence="7">Liverpool</strain>
    </source>
</reference>
<comment type="subcellular location">
    <subcellularLocation>
        <location evidence="1">Secreted</location>
    </subcellularLocation>
</comment>
<dbReference type="GO" id="GO:0034116">
    <property type="term" value="P:positive regulation of heterotypic cell-cell adhesion"/>
    <property type="evidence" value="ECO:0007669"/>
    <property type="project" value="TreeGrafter"/>
</dbReference>
<reference evidence="7" key="1">
    <citation type="submission" date="2005-10" db="EMBL/GenBank/DDBJ databases">
        <authorList>
            <person name="Loftus B.J."/>
            <person name="Nene V.M."/>
            <person name="Hannick L.I."/>
            <person name="Bidwell S."/>
            <person name="Haas B."/>
            <person name="Amedeo P."/>
            <person name="Orvis J."/>
            <person name="Wortman J.R."/>
            <person name="White O.R."/>
            <person name="Salzberg S."/>
            <person name="Shumway M."/>
            <person name="Koo H."/>
            <person name="Zhao Y."/>
            <person name="Holmes M."/>
            <person name="Miller J."/>
            <person name="Schatz M."/>
            <person name="Pop M."/>
            <person name="Pai G."/>
            <person name="Utterback T."/>
            <person name="Rogers Y.-H."/>
            <person name="Kravitz S."/>
            <person name="Fraser C.M."/>
        </authorList>
    </citation>
    <scope>NUCLEOTIDE SEQUENCE</scope>
    <source>
        <strain evidence="7">Liverpool</strain>
    </source>
</reference>
<evidence type="ECO:0000256" key="3">
    <source>
        <dbReference type="ARBA" id="ARBA00023157"/>
    </source>
</evidence>
<dbReference type="Pfam" id="PF00147">
    <property type="entry name" value="Fibrinogen_C"/>
    <property type="match status" value="1"/>
</dbReference>
<organism evidence="7 8">
    <name type="scientific">Aedes aegypti</name>
    <name type="common">Yellowfever mosquito</name>
    <name type="synonym">Culex aegypti</name>
    <dbReference type="NCBI Taxonomy" id="7159"/>
    <lineage>
        <taxon>Eukaryota</taxon>
        <taxon>Metazoa</taxon>
        <taxon>Ecdysozoa</taxon>
        <taxon>Arthropoda</taxon>
        <taxon>Hexapoda</taxon>
        <taxon>Insecta</taxon>
        <taxon>Pterygota</taxon>
        <taxon>Neoptera</taxon>
        <taxon>Endopterygota</taxon>
        <taxon>Diptera</taxon>
        <taxon>Nematocera</taxon>
        <taxon>Culicoidea</taxon>
        <taxon>Culicidae</taxon>
        <taxon>Culicinae</taxon>
        <taxon>Aedini</taxon>
        <taxon>Aedes</taxon>
        <taxon>Stegomyia</taxon>
    </lineage>
</organism>
<dbReference type="SUPFAM" id="SSF56496">
    <property type="entry name" value="Fibrinogen C-terminal domain-like"/>
    <property type="match status" value="1"/>
</dbReference>
<feature type="signal peptide" evidence="5">
    <location>
        <begin position="1"/>
        <end position="18"/>
    </location>
</feature>
<dbReference type="KEGG" id="aag:5572055"/>
<dbReference type="Gene3D" id="3.90.215.10">
    <property type="entry name" value="Gamma Fibrinogen, chain A, domain 1"/>
    <property type="match status" value="1"/>
</dbReference>
<dbReference type="GO" id="GO:0005201">
    <property type="term" value="F:extracellular matrix structural constituent"/>
    <property type="evidence" value="ECO:0007669"/>
    <property type="project" value="TreeGrafter"/>
</dbReference>
<keyword evidence="2" id="KW-0964">Secreted</keyword>
<proteinExistence type="predicted"/>
<evidence type="ECO:0000313" key="7">
    <source>
        <dbReference type="EMBL" id="EAT47138.1"/>
    </source>
</evidence>
<feature type="domain" description="Fibrinogen C-terminal" evidence="6">
    <location>
        <begin position="16"/>
        <end position="222"/>
    </location>
</feature>
<reference evidence="7" key="2">
    <citation type="journal article" date="2007" name="Science">
        <title>Genome sequence of Aedes aegypti, a major arbovirus vector.</title>
        <authorList>
            <person name="Nene V."/>
            <person name="Wortman J.R."/>
            <person name="Lawson D."/>
            <person name="Haas B."/>
            <person name="Kodira C."/>
            <person name="Tu Z.J."/>
            <person name="Loftus B."/>
            <person name="Xi Z."/>
            <person name="Megy K."/>
            <person name="Grabherr M."/>
            <person name="Ren Q."/>
            <person name="Zdobnov E.M."/>
            <person name="Lobo N.F."/>
            <person name="Campbell K.S."/>
            <person name="Brown S.E."/>
            <person name="Bonaldo M.F."/>
            <person name="Zhu J."/>
            <person name="Sinkins S.P."/>
            <person name="Hogenkamp D.G."/>
            <person name="Amedeo P."/>
            <person name="Arensburger P."/>
            <person name="Atkinson P.W."/>
            <person name="Bidwell S."/>
            <person name="Biedler J."/>
            <person name="Birney E."/>
            <person name="Bruggner R.V."/>
            <person name="Costas J."/>
            <person name="Coy M.R."/>
            <person name="Crabtree J."/>
            <person name="Crawford M."/>
            <person name="Debruyn B."/>
            <person name="Decaprio D."/>
            <person name="Eiglmeier K."/>
            <person name="Eisenstadt E."/>
            <person name="El-Dorry H."/>
            <person name="Gelbart W.M."/>
            <person name="Gomes S.L."/>
            <person name="Hammond M."/>
            <person name="Hannick L.I."/>
            <person name="Hogan J.R."/>
            <person name="Holmes M.H."/>
            <person name="Jaffe D."/>
            <person name="Johnston J.S."/>
            <person name="Kennedy R.C."/>
            <person name="Koo H."/>
            <person name="Kravitz S."/>
            <person name="Kriventseva E.V."/>
            <person name="Kulp D."/>
            <person name="Labutti K."/>
            <person name="Lee E."/>
            <person name="Li S."/>
            <person name="Lovin D.D."/>
            <person name="Mao C."/>
            <person name="Mauceli E."/>
            <person name="Menck C.F."/>
            <person name="Miller J.R."/>
            <person name="Montgomery P."/>
            <person name="Mori A."/>
            <person name="Nascimento A.L."/>
            <person name="Naveira H.F."/>
            <person name="Nusbaum C."/>
            <person name="O'leary S."/>
            <person name="Orvis J."/>
            <person name="Pertea M."/>
            <person name="Quesneville H."/>
            <person name="Reidenbach K.R."/>
            <person name="Rogers Y.H."/>
            <person name="Roth C.W."/>
            <person name="Schneider J.R."/>
            <person name="Schatz M."/>
            <person name="Shumway M."/>
            <person name="Stanke M."/>
            <person name="Stinson E.O."/>
            <person name="Tubio J.M."/>
            <person name="Vanzee J.P."/>
            <person name="Verjovski-Almeida S."/>
            <person name="Werner D."/>
            <person name="White O."/>
            <person name="Wyder S."/>
            <person name="Zeng Q."/>
            <person name="Zhao Q."/>
            <person name="Zhao Y."/>
            <person name="Hill C.A."/>
            <person name="Raikhel A.S."/>
            <person name="Soares M.B."/>
            <person name="Knudson D.L."/>
            <person name="Lee N.H."/>
            <person name="Galagan J."/>
            <person name="Salzberg S.L."/>
            <person name="Paulsen I.T."/>
            <person name="Dimopoulos G."/>
            <person name="Collins F.H."/>
            <person name="Birren B."/>
            <person name="Fraser-Liggett C.M."/>
            <person name="Severson D.W."/>
        </authorList>
    </citation>
    <scope>NUCLEOTIDE SEQUENCE [LARGE SCALE GENOMIC DNA]</scope>
    <source>
        <strain evidence="7">Liverpool</strain>
    </source>
</reference>
<dbReference type="GO" id="GO:0030674">
    <property type="term" value="F:protein-macromolecule adaptor activity"/>
    <property type="evidence" value="ECO:0007669"/>
    <property type="project" value="TreeGrafter"/>
</dbReference>
<dbReference type="InterPro" id="IPR002181">
    <property type="entry name" value="Fibrinogen_a/b/g_C_dom"/>
</dbReference>
<keyword evidence="5" id="KW-0732">Signal</keyword>
<dbReference type="InterPro" id="IPR036056">
    <property type="entry name" value="Fibrinogen-like_C"/>
</dbReference>
<name>A0A1S4EZJ6_AEDAE</name>
<evidence type="ECO:0000256" key="5">
    <source>
        <dbReference type="SAM" id="SignalP"/>
    </source>
</evidence>
<dbReference type="EMBL" id="CH477225">
    <property type="protein sequence ID" value="EAT47138.1"/>
    <property type="molecule type" value="Genomic_DNA"/>
</dbReference>
<dbReference type="GO" id="GO:0005577">
    <property type="term" value="C:fibrinogen complex"/>
    <property type="evidence" value="ECO:0007669"/>
    <property type="project" value="TreeGrafter"/>
</dbReference>
<sequence>MWLTGLTAVILGVKLSQTIYSDEPCHAIEVSETVTESQSTIGSVSTFCRYVQNDNNTWTIIHRRFDGTLNFTRTWEDYRDGFGDLQGEYWLGLEKIHQLTQTGPHKLMVVLKDYDDVRMWALYDKFRVLSEVDQYELEVGQFSAGDAEDSLKEHNAMKFSTPDRDNDMWSGNCAELYESGWWFKNCHAVNLNGIYQDETEYDKMMWGKKSLKEAQMMIRVDESSQ</sequence>
<protein>
    <submittedName>
        <fullName evidence="7">AAEL001713-PA</fullName>
    </submittedName>
</protein>
<evidence type="ECO:0000256" key="1">
    <source>
        <dbReference type="ARBA" id="ARBA00004613"/>
    </source>
</evidence>
<evidence type="ECO:0000313" key="8">
    <source>
        <dbReference type="Proteomes" id="UP000682892"/>
    </source>
</evidence>
<dbReference type="InterPro" id="IPR014716">
    <property type="entry name" value="Fibrinogen_a/b/g_C_1"/>
</dbReference>
<dbReference type="OMA" id="TRTICWE"/>
<dbReference type="OrthoDB" id="7734170at2759"/>
<dbReference type="PANTHER" id="PTHR47221:SF5">
    <property type="entry name" value="FIBRINOGEN C-TERMINAL DOMAIN-CONTAINING PROTEIN"/>
    <property type="match status" value="1"/>
</dbReference>
<keyword evidence="4" id="KW-0325">Glycoprotein</keyword>
<evidence type="ECO:0000256" key="2">
    <source>
        <dbReference type="ARBA" id="ARBA00022525"/>
    </source>
</evidence>
<dbReference type="HOGENOM" id="CLU_038628_6_2_1"/>
<dbReference type="Proteomes" id="UP000682892">
    <property type="component" value="Unassembled WGS sequence"/>
</dbReference>
<keyword evidence="3" id="KW-1015">Disulfide bond</keyword>
<dbReference type="InterPro" id="IPR037579">
    <property type="entry name" value="FIB_ANG-like"/>
</dbReference>
<dbReference type="SMART" id="SM00186">
    <property type="entry name" value="FBG"/>
    <property type="match status" value="1"/>
</dbReference>
<dbReference type="PROSITE" id="PS51406">
    <property type="entry name" value="FIBRINOGEN_C_2"/>
    <property type="match status" value="1"/>
</dbReference>